<dbReference type="EMBL" id="JACRSN010000004">
    <property type="protein sequence ID" value="MBC8533111.1"/>
    <property type="molecule type" value="Genomic_DNA"/>
</dbReference>
<organism evidence="2 3">
    <name type="scientific">Yeguia hominis</name>
    <dbReference type="NCBI Taxonomy" id="2763662"/>
    <lineage>
        <taxon>Bacteria</taxon>
        <taxon>Bacillati</taxon>
        <taxon>Bacillota</taxon>
        <taxon>Clostridia</taxon>
        <taxon>Eubacteriales</taxon>
        <taxon>Yeguiaceae</taxon>
        <taxon>Yeguia</taxon>
    </lineage>
</organism>
<proteinExistence type="predicted"/>
<dbReference type="Pfam" id="PF12728">
    <property type="entry name" value="HTH_17"/>
    <property type="match status" value="1"/>
</dbReference>
<evidence type="ECO:0000313" key="2">
    <source>
        <dbReference type="EMBL" id="MBC8533111.1"/>
    </source>
</evidence>
<evidence type="ECO:0000313" key="3">
    <source>
        <dbReference type="Proteomes" id="UP000651482"/>
    </source>
</evidence>
<dbReference type="InterPro" id="IPR041657">
    <property type="entry name" value="HTH_17"/>
</dbReference>
<gene>
    <name evidence="2" type="ORF">IAG03_03635</name>
</gene>
<comment type="caution">
    <text evidence="2">The sequence shown here is derived from an EMBL/GenBank/DDBJ whole genome shotgun (WGS) entry which is preliminary data.</text>
</comment>
<feature type="domain" description="Helix-turn-helix" evidence="1">
    <location>
        <begin position="21"/>
        <end position="67"/>
    </location>
</feature>
<reference evidence="2" key="1">
    <citation type="submission" date="2020-08" db="EMBL/GenBank/DDBJ databases">
        <title>Genome public.</title>
        <authorList>
            <person name="Liu C."/>
            <person name="Sun Q."/>
        </authorList>
    </citation>
    <scope>NUCLEOTIDE SEQUENCE</scope>
    <source>
        <strain evidence="2">NSJ-40</strain>
    </source>
</reference>
<evidence type="ECO:0000259" key="1">
    <source>
        <dbReference type="Pfam" id="PF12728"/>
    </source>
</evidence>
<protein>
    <submittedName>
        <fullName evidence="2">Helix-turn-helix domain-containing protein</fullName>
    </submittedName>
</protein>
<sequence>MKKGELRELYQMMFPEYPDIVTVKELREMLGISRKLAYKLIDYGYIHAVKIGTTLKIPKISVINYVMEKEVKKVG</sequence>
<keyword evidence="3" id="KW-1185">Reference proteome</keyword>
<dbReference type="RefSeq" id="WP_249318462.1">
    <property type="nucleotide sequence ID" value="NZ_JACRSN010000004.1"/>
</dbReference>
<dbReference type="AlphaFoldDB" id="A0A926D8B9"/>
<dbReference type="Proteomes" id="UP000651482">
    <property type="component" value="Unassembled WGS sequence"/>
</dbReference>
<accession>A0A926D8B9</accession>
<name>A0A926D8B9_9FIRM</name>